<dbReference type="SMART" id="SM00064">
    <property type="entry name" value="FYVE"/>
    <property type="match status" value="1"/>
</dbReference>
<dbReference type="HOGENOM" id="CLU_1020978_0_0_1"/>
<dbReference type="GO" id="GO:0008270">
    <property type="term" value="F:zinc ion binding"/>
    <property type="evidence" value="ECO:0007669"/>
    <property type="project" value="UniProtKB-KW"/>
</dbReference>
<dbReference type="PANTHER" id="PTHR39490">
    <property type="entry name" value="ARRESTIN DOMAIN-CONTAINING PROTEIN D"/>
    <property type="match status" value="1"/>
</dbReference>
<feature type="region of interest" description="Disordered" evidence="5">
    <location>
        <begin position="190"/>
        <end position="273"/>
    </location>
</feature>
<dbReference type="AlphaFoldDB" id="A0A0D3JYI5"/>
<feature type="compositionally biased region" description="Pro residues" evidence="5">
    <location>
        <begin position="205"/>
        <end position="215"/>
    </location>
</feature>
<reference evidence="8" key="1">
    <citation type="journal article" date="2013" name="Nature">
        <title>Pan genome of the phytoplankton Emiliania underpins its global distribution.</title>
        <authorList>
            <person name="Read B.A."/>
            <person name="Kegel J."/>
            <person name="Klute M.J."/>
            <person name="Kuo A."/>
            <person name="Lefebvre S.C."/>
            <person name="Maumus F."/>
            <person name="Mayer C."/>
            <person name="Miller J."/>
            <person name="Monier A."/>
            <person name="Salamov A."/>
            <person name="Young J."/>
            <person name="Aguilar M."/>
            <person name="Claverie J.M."/>
            <person name="Frickenhaus S."/>
            <person name="Gonzalez K."/>
            <person name="Herman E.K."/>
            <person name="Lin Y.C."/>
            <person name="Napier J."/>
            <person name="Ogata H."/>
            <person name="Sarno A.F."/>
            <person name="Shmutz J."/>
            <person name="Schroeder D."/>
            <person name="de Vargas C."/>
            <person name="Verret F."/>
            <person name="von Dassow P."/>
            <person name="Valentin K."/>
            <person name="Van de Peer Y."/>
            <person name="Wheeler G."/>
            <person name="Dacks J.B."/>
            <person name="Delwiche C.F."/>
            <person name="Dyhrman S.T."/>
            <person name="Glockner G."/>
            <person name="John U."/>
            <person name="Richards T."/>
            <person name="Worden A.Z."/>
            <person name="Zhang X."/>
            <person name="Grigoriev I.V."/>
            <person name="Allen A.E."/>
            <person name="Bidle K."/>
            <person name="Borodovsky M."/>
            <person name="Bowler C."/>
            <person name="Brownlee C."/>
            <person name="Cock J.M."/>
            <person name="Elias M."/>
            <person name="Gladyshev V.N."/>
            <person name="Groth M."/>
            <person name="Guda C."/>
            <person name="Hadaegh A."/>
            <person name="Iglesias-Rodriguez M.D."/>
            <person name="Jenkins J."/>
            <person name="Jones B.M."/>
            <person name="Lawson T."/>
            <person name="Leese F."/>
            <person name="Lindquist E."/>
            <person name="Lobanov A."/>
            <person name="Lomsadze A."/>
            <person name="Malik S.B."/>
            <person name="Marsh M.E."/>
            <person name="Mackinder L."/>
            <person name="Mock T."/>
            <person name="Mueller-Roeber B."/>
            <person name="Pagarete A."/>
            <person name="Parker M."/>
            <person name="Probert I."/>
            <person name="Quesneville H."/>
            <person name="Raines C."/>
            <person name="Rensing S.A."/>
            <person name="Riano-Pachon D.M."/>
            <person name="Richier S."/>
            <person name="Rokitta S."/>
            <person name="Shiraiwa Y."/>
            <person name="Soanes D.M."/>
            <person name="van der Giezen M."/>
            <person name="Wahlund T.M."/>
            <person name="Williams B."/>
            <person name="Wilson W."/>
            <person name="Wolfe G."/>
            <person name="Wurch L.L."/>
        </authorList>
    </citation>
    <scope>NUCLEOTIDE SEQUENCE</scope>
</reference>
<evidence type="ECO:0000256" key="4">
    <source>
        <dbReference type="PROSITE-ProRule" id="PRU00091"/>
    </source>
</evidence>
<keyword evidence="8" id="KW-1185">Reference proteome</keyword>
<keyword evidence="3" id="KW-0862">Zinc</keyword>
<evidence type="ECO:0000256" key="5">
    <source>
        <dbReference type="SAM" id="MobiDB-lite"/>
    </source>
</evidence>
<dbReference type="InterPro" id="IPR013083">
    <property type="entry name" value="Znf_RING/FYVE/PHD"/>
</dbReference>
<dbReference type="KEGG" id="ehx:EMIHUDRAFT_434832"/>
<keyword evidence="1" id="KW-0479">Metal-binding</keyword>
<dbReference type="InterPro" id="IPR011011">
    <property type="entry name" value="Znf_FYVE_PHD"/>
</dbReference>
<evidence type="ECO:0000259" key="6">
    <source>
        <dbReference type="PROSITE" id="PS50178"/>
    </source>
</evidence>
<dbReference type="PaxDb" id="2903-EOD28570"/>
<proteinExistence type="predicted"/>
<evidence type="ECO:0000313" key="8">
    <source>
        <dbReference type="Proteomes" id="UP000013827"/>
    </source>
</evidence>
<sequence>MQAASDGLPPHPATGLTGALRASQRVPKSDVSFWAHEMSYSSLASTDSGYTQQPWLPDELSSHCMQCHRPFHLLRWTHHCRDCGGVFCGDCSTHRVEVVSGVGRQHNSSAMRVCDGCAFSPHHPAHLGCRNPLSCARCARPSSTAHCGVYLSMAARTVLCCGLSDLGCGVCCGGCSSCVRALDARSVPAPPIMQRPRVTNRSAYAPPPQPPPGGPPGGEATDGPNVRQERRRGSCYSLPALAAEAERGGAERRTAPLTAAGVKPLTAQQRREA</sequence>
<dbReference type="PANTHER" id="PTHR39490:SF8">
    <property type="entry name" value="ZINC FINGER FYVE DOMAIN-CONTAINING PROTEIN 21"/>
    <property type="match status" value="1"/>
</dbReference>
<feature type="compositionally biased region" description="Basic and acidic residues" evidence="5">
    <location>
        <begin position="244"/>
        <end position="254"/>
    </location>
</feature>
<dbReference type="GeneID" id="17274116"/>
<protein>
    <recommendedName>
        <fullName evidence="6">FYVE-type domain-containing protein</fullName>
    </recommendedName>
</protein>
<organism evidence="7 8">
    <name type="scientific">Emiliania huxleyi (strain CCMP1516)</name>
    <dbReference type="NCBI Taxonomy" id="280463"/>
    <lineage>
        <taxon>Eukaryota</taxon>
        <taxon>Haptista</taxon>
        <taxon>Haptophyta</taxon>
        <taxon>Prymnesiophyceae</taxon>
        <taxon>Isochrysidales</taxon>
        <taxon>Noelaerhabdaceae</taxon>
        <taxon>Emiliania</taxon>
    </lineage>
</organism>
<dbReference type="RefSeq" id="XP_005780999.1">
    <property type="nucleotide sequence ID" value="XM_005780942.1"/>
</dbReference>
<evidence type="ECO:0000256" key="2">
    <source>
        <dbReference type="ARBA" id="ARBA00022771"/>
    </source>
</evidence>
<dbReference type="EnsemblProtists" id="EOD28570">
    <property type="protein sequence ID" value="EOD28570"/>
    <property type="gene ID" value="EMIHUDRAFT_434832"/>
</dbReference>
<dbReference type="InterPro" id="IPR000306">
    <property type="entry name" value="Znf_FYVE"/>
</dbReference>
<keyword evidence="2 4" id="KW-0863">Zinc-finger</keyword>
<evidence type="ECO:0000313" key="7">
    <source>
        <dbReference type="EnsemblProtists" id="EOD28570"/>
    </source>
</evidence>
<dbReference type="STRING" id="2903.R1EPM6"/>
<dbReference type="InterPro" id="IPR052113">
    <property type="entry name" value="FYVE-type_Zinc_Finger"/>
</dbReference>
<reference evidence="7" key="2">
    <citation type="submission" date="2024-10" db="UniProtKB">
        <authorList>
            <consortium name="EnsemblProtists"/>
        </authorList>
    </citation>
    <scope>IDENTIFICATION</scope>
</reference>
<feature type="region of interest" description="Disordered" evidence="5">
    <location>
        <begin position="1"/>
        <end position="21"/>
    </location>
</feature>
<dbReference type="Proteomes" id="UP000013827">
    <property type="component" value="Unassembled WGS sequence"/>
</dbReference>
<name>A0A0D3JYI5_EMIH1</name>
<feature type="domain" description="FYVE-type" evidence="6">
    <location>
        <begin position="58"/>
        <end position="117"/>
    </location>
</feature>
<evidence type="ECO:0000256" key="1">
    <source>
        <dbReference type="ARBA" id="ARBA00022723"/>
    </source>
</evidence>
<dbReference type="SUPFAM" id="SSF57903">
    <property type="entry name" value="FYVE/PHD zinc finger"/>
    <property type="match status" value="1"/>
</dbReference>
<dbReference type="eggNOG" id="KOG4381">
    <property type="taxonomic scope" value="Eukaryota"/>
</dbReference>
<dbReference type="PROSITE" id="PS50178">
    <property type="entry name" value="ZF_FYVE"/>
    <property type="match status" value="1"/>
</dbReference>
<dbReference type="Pfam" id="PF01363">
    <property type="entry name" value="FYVE"/>
    <property type="match status" value="1"/>
</dbReference>
<accession>A0A0D3JYI5</accession>
<dbReference type="InterPro" id="IPR017455">
    <property type="entry name" value="Znf_FYVE-rel"/>
</dbReference>
<evidence type="ECO:0000256" key="3">
    <source>
        <dbReference type="ARBA" id="ARBA00022833"/>
    </source>
</evidence>
<dbReference type="Gene3D" id="3.30.40.10">
    <property type="entry name" value="Zinc/RING finger domain, C3HC4 (zinc finger)"/>
    <property type="match status" value="1"/>
</dbReference>